<dbReference type="Proteomes" id="UP001177021">
    <property type="component" value="Unassembled WGS sequence"/>
</dbReference>
<name>A0ACB0K0R9_TRIPR</name>
<comment type="caution">
    <text evidence="1">The sequence shown here is derived from an EMBL/GenBank/DDBJ whole genome shotgun (WGS) entry which is preliminary data.</text>
</comment>
<gene>
    <name evidence="1" type="ORF">MILVUS5_LOCUS17961</name>
</gene>
<accession>A0ACB0K0R9</accession>
<evidence type="ECO:0000313" key="2">
    <source>
        <dbReference type="Proteomes" id="UP001177021"/>
    </source>
</evidence>
<proteinExistence type="predicted"/>
<reference evidence="1" key="1">
    <citation type="submission" date="2023-10" db="EMBL/GenBank/DDBJ databases">
        <authorList>
            <person name="Rodriguez Cubillos JULIANA M."/>
            <person name="De Vega J."/>
        </authorList>
    </citation>
    <scope>NUCLEOTIDE SEQUENCE</scope>
</reference>
<keyword evidence="2" id="KW-1185">Reference proteome</keyword>
<sequence>MASSSRQRNVSMNPVKPEPVDVIWLSSDDEGDNVYQRSQRFERRVANRDANRDANRVANSVANNVAQRTANNVAQRTANNVANNAGKRRVDNNVAQRVIKDRNEICEWITQVTPAMQNLKRKQTLHIPAWVVKRALKDKCDIYLRSAETKRTYECAILDPGRSSQRYIGDGWYDFVEVHRPKVGDVLHFSLKPPYKLMVVSLMRQKPRTR</sequence>
<protein>
    <submittedName>
        <fullName evidence="1">Uncharacterized protein</fullName>
    </submittedName>
</protein>
<organism evidence="1 2">
    <name type="scientific">Trifolium pratense</name>
    <name type="common">Red clover</name>
    <dbReference type="NCBI Taxonomy" id="57577"/>
    <lineage>
        <taxon>Eukaryota</taxon>
        <taxon>Viridiplantae</taxon>
        <taxon>Streptophyta</taxon>
        <taxon>Embryophyta</taxon>
        <taxon>Tracheophyta</taxon>
        <taxon>Spermatophyta</taxon>
        <taxon>Magnoliopsida</taxon>
        <taxon>eudicotyledons</taxon>
        <taxon>Gunneridae</taxon>
        <taxon>Pentapetalae</taxon>
        <taxon>rosids</taxon>
        <taxon>fabids</taxon>
        <taxon>Fabales</taxon>
        <taxon>Fabaceae</taxon>
        <taxon>Papilionoideae</taxon>
        <taxon>50 kb inversion clade</taxon>
        <taxon>NPAAA clade</taxon>
        <taxon>Hologalegina</taxon>
        <taxon>IRL clade</taxon>
        <taxon>Trifolieae</taxon>
        <taxon>Trifolium</taxon>
    </lineage>
</organism>
<dbReference type="EMBL" id="CASHSV030000109">
    <property type="protein sequence ID" value="CAJ2650003.1"/>
    <property type="molecule type" value="Genomic_DNA"/>
</dbReference>
<evidence type="ECO:0000313" key="1">
    <source>
        <dbReference type="EMBL" id="CAJ2650003.1"/>
    </source>
</evidence>